<dbReference type="Proteomes" id="UP000078486">
    <property type="component" value="Unassembled WGS sequence"/>
</dbReference>
<comment type="similarity">
    <text evidence="1 3">Belongs to the NifD/NifK/NifE/NifN family.</text>
</comment>
<dbReference type="GO" id="GO:0016163">
    <property type="term" value="F:nitrogenase activity"/>
    <property type="evidence" value="ECO:0007669"/>
    <property type="project" value="InterPro"/>
</dbReference>
<feature type="region of interest" description="Disordered" evidence="4">
    <location>
        <begin position="183"/>
        <end position="207"/>
    </location>
</feature>
<dbReference type="PANTHER" id="PTHR33712:SF7">
    <property type="entry name" value="LIGHT-INDEPENDENT PROTOCHLOROPHYLLIDE REDUCTASE SUBUNIT B"/>
    <property type="match status" value="1"/>
</dbReference>
<evidence type="ECO:0000313" key="6">
    <source>
        <dbReference type="EMBL" id="OAM91350.1"/>
    </source>
</evidence>
<evidence type="ECO:0000313" key="7">
    <source>
        <dbReference type="Proteomes" id="UP000078486"/>
    </source>
</evidence>
<keyword evidence="7" id="KW-1185">Reference proteome</keyword>
<feature type="domain" description="Nitrogenase/oxidoreductase component 1" evidence="5">
    <location>
        <begin position="29"/>
        <end position="483"/>
    </location>
</feature>
<proteinExistence type="inferred from homology"/>
<dbReference type="AlphaFoldDB" id="A0A178IN95"/>
<name>A0A178IN95_9BACT</name>
<dbReference type="EMBL" id="LRRQ01000030">
    <property type="protein sequence ID" value="OAM91350.1"/>
    <property type="molecule type" value="Genomic_DNA"/>
</dbReference>
<evidence type="ECO:0000256" key="3">
    <source>
        <dbReference type="RuleBase" id="RU004021"/>
    </source>
</evidence>
<evidence type="ECO:0000259" key="5">
    <source>
        <dbReference type="Pfam" id="PF00148"/>
    </source>
</evidence>
<dbReference type="SUPFAM" id="SSF53807">
    <property type="entry name" value="Helical backbone' metal receptor"/>
    <property type="match status" value="1"/>
</dbReference>
<dbReference type="Pfam" id="PF00148">
    <property type="entry name" value="Oxidored_nitro"/>
    <property type="match status" value="1"/>
</dbReference>
<comment type="caution">
    <text evidence="6">The sequence shown here is derived from an EMBL/GenBank/DDBJ whole genome shotgun (WGS) entry which is preliminary data.</text>
</comment>
<dbReference type="InterPro" id="IPR000510">
    <property type="entry name" value="Nase/OxRdtase_comp1"/>
</dbReference>
<evidence type="ECO:0000256" key="2">
    <source>
        <dbReference type="ARBA" id="ARBA00023231"/>
    </source>
</evidence>
<accession>A0A178IN95</accession>
<evidence type="ECO:0000256" key="1">
    <source>
        <dbReference type="ARBA" id="ARBA00011002"/>
    </source>
</evidence>
<reference evidence="6 7" key="1">
    <citation type="submission" date="2016-01" db="EMBL/GenBank/DDBJ databases">
        <title>High potential of lignocellulose degradation of a new Verrucomicrobia species.</title>
        <authorList>
            <person name="Wang Y."/>
            <person name="Shi Y."/>
            <person name="Qiu Z."/>
            <person name="Liu S."/>
            <person name="Yang H."/>
        </authorList>
    </citation>
    <scope>NUCLEOTIDE SEQUENCE [LARGE SCALE GENOMIC DNA]</scope>
    <source>
        <strain evidence="6 7">TSB47</strain>
    </source>
</reference>
<keyword evidence="2 3" id="KW-0535">Nitrogen fixation</keyword>
<gene>
    <name evidence="6" type="ORF">AW736_03620</name>
</gene>
<organism evidence="6 7">
    <name type="scientific">Termitidicoccus mucosus</name>
    <dbReference type="NCBI Taxonomy" id="1184151"/>
    <lineage>
        <taxon>Bacteria</taxon>
        <taxon>Pseudomonadati</taxon>
        <taxon>Verrucomicrobiota</taxon>
        <taxon>Opitutia</taxon>
        <taxon>Opitutales</taxon>
        <taxon>Opitutaceae</taxon>
        <taxon>Termitidicoccus</taxon>
    </lineage>
</organism>
<dbReference type="PROSITE" id="PS00699">
    <property type="entry name" value="NITROGENASE_1_1"/>
    <property type="match status" value="1"/>
</dbReference>
<evidence type="ECO:0000256" key="4">
    <source>
        <dbReference type="SAM" id="MobiDB-lite"/>
    </source>
</evidence>
<dbReference type="InterPro" id="IPR000318">
    <property type="entry name" value="Nase_comp1_CS"/>
</dbReference>
<dbReference type="InterPro" id="IPR050152">
    <property type="entry name" value="ChlB/BchB/BchZ"/>
</dbReference>
<dbReference type="Gene3D" id="3.40.50.1980">
    <property type="entry name" value="Nitrogenase molybdenum iron protein domain"/>
    <property type="match status" value="3"/>
</dbReference>
<dbReference type="PANTHER" id="PTHR33712">
    <property type="entry name" value="LIGHT-INDEPENDENT PROTOCHLOROPHYLLIDE REDUCTASE SUBUNIT B"/>
    <property type="match status" value="1"/>
</dbReference>
<protein>
    <submittedName>
        <fullName evidence="6">Nitrogenase</fullName>
    </submittedName>
</protein>
<dbReference type="SMR" id="A0A178IN95"/>
<dbReference type="Gene3D" id="1.20.89.10">
    <property type="entry name" value="Nitrogenase Molybdenum-iron Protein, subunit B, domain 4"/>
    <property type="match status" value="1"/>
</dbReference>
<dbReference type="STRING" id="1184151.AW736_03620"/>
<sequence>MAPPESFSRVNGSDPEPYPNATTNACKLCTPLGACLAFRGVRGAIPFLHGSQGCATYIRRYVISHFREPMDIAASNFSESSAVFGGGLNVRIGLENVIRQYKPELVGLATTCLSETIGEDLPGHLHDFHDGHPGGVDGAPIPPIVPVSCASYRGTHANGFHDTVHALVDTLCPGAASSSTGSAGILPADDAPASPNGTRAPLKDAAAPSPPVALFPGMLSPADLRELKRIAAAFALPVTLLPDYSDTLDGPSWADYEKLPSGGTPVEAIRALARAQASVEFGRVLARAPVTAATVLARRHGVLPCRLGLPIGLRETDRFIEHLAALAGREMPADLTRERGRLIDSWVDGHKYVFEKRAIVYGEEDLVVGLASLLAEFGVTPVLCASGGRSGHLADALRAAVPELDERTVIREGADFADIADQAAALQPDFFIGSSKGYSLARRLNVPLVRCGFPVHDRIGGQRILHVGYAGAQSLFDRIVNTLLDRKQADSPVGYAYL</sequence>